<dbReference type="EMBL" id="JABSTR010002698">
    <property type="protein sequence ID" value="KAH9384552.1"/>
    <property type="molecule type" value="Genomic_DNA"/>
</dbReference>
<gene>
    <name evidence="2" type="ORF">HPB48_026560</name>
</gene>
<accession>A0A9J6HCH4</accession>
<evidence type="ECO:0000256" key="1">
    <source>
        <dbReference type="SAM" id="MobiDB-lite"/>
    </source>
</evidence>
<dbReference type="Proteomes" id="UP000821853">
    <property type="component" value="Unassembled WGS sequence"/>
</dbReference>
<name>A0A9J6HCH4_HAELO</name>
<organism evidence="2 3">
    <name type="scientific">Haemaphysalis longicornis</name>
    <name type="common">Bush tick</name>
    <dbReference type="NCBI Taxonomy" id="44386"/>
    <lineage>
        <taxon>Eukaryota</taxon>
        <taxon>Metazoa</taxon>
        <taxon>Ecdysozoa</taxon>
        <taxon>Arthropoda</taxon>
        <taxon>Chelicerata</taxon>
        <taxon>Arachnida</taxon>
        <taxon>Acari</taxon>
        <taxon>Parasitiformes</taxon>
        <taxon>Ixodida</taxon>
        <taxon>Ixodoidea</taxon>
        <taxon>Ixodidae</taxon>
        <taxon>Haemaphysalinae</taxon>
        <taxon>Haemaphysalis</taxon>
    </lineage>
</organism>
<dbReference type="AlphaFoldDB" id="A0A9J6HCH4"/>
<sequence length="189" mass="20477">MSADTEAPGGLKTPEATILEARGLQPMAVEVEGESIDLESFESEPGWLLSRSRKSRRALAELCQISQKTSQQPSVGAAGISVRQYADKTKKGPKRPSFPREDIKILLRPRNGLNVSKHCQAQLHDSITKATGIGKELETEDILRANPEQNTLVISTPSLARAAVYGKIKELSIGGISYEVMAYAAMPCT</sequence>
<dbReference type="VEuPathDB" id="VectorBase:HLOH_062725"/>
<feature type="region of interest" description="Disordered" evidence="1">
    <location>
        <begin position="74"/>
        <end position="98"/>
    </location>
</feature>
<keyword evidence="3" id="KW-1185">Reference proteome</keyword>
<protein>
    <submittedName>
        <fullName evidence="2">Uncharacterized protein</fullName>
    </submittedName>
</protein>
<reference evidence="2 3" key="1">
    <citation type="journal article" date="2020" name="Cell">
        <title>Large-Scale Comparative Analyses of Tick Genomes Elucidate Their Genetic Diversity and Vector Capacities.</title>
        <authorList>
            <consortium name="Tick Genome and Microbiome Consortium (TIGMIC)"/>
            <person name="Jia N."/>
            <person name="Wang J."/>
            <person name="Shi W."/>
            <person name="Du L."/>
            <person name="Sun Y."/>
            <person name="Zhan W."/>
            <person name="Jiang J.F."/>
            <person name="Wang Q."/>
            <person name="Zhang B."/>
            <person name="Ji P."/>
            <person name="Bell-Sakyi L."/>
            <person name="Cui X.M."/>
            <person name="Yuan T.T."/>
            <person name="Jiang B.G."/>
            <person name="Yang W.F."/>
            <person name="Lam T.T."/>
            <person name="Chang Q.C."/>
            <person name="Ding S.J."/>
            <person name="Wang X.J."/>
            <person name="Zhu J.G."/>
            <person name="Ruan X.D."/>
            <person name="Zhao L."/>
            <person name="Wei J.T."/>
            <person name="Ye R.Z."/>
            <person name="Que T.C."/>
            <person name="Du C.H."/>
            <person name="Zhou Y.H."/>
            <person name="Cheng J.X."/>
            <person name="Dai P.F."/>
            <person name="Guo W.B."/>
            <person name="Han X.H."/>
            <person name="Huang E.J."/>
            <person name="Li L.F."/>
            <person name="Wei W."/>
            <person name="Gao Y.C."/>
            <person name="Liu J.Z."/>
            <person name="Shao H.Z."/>
            <person name="Wang X."/>
            <person name="Wang C.C."/>
            <person name="Yang T.C."/>
            <person name="Huo Q.B."/>
            <person name="Li W."/>
            <person name="Chen H.Y."/>
            <person name="Chen S.E."/>
            <person name="Zhou L.G."/>
            <person name="Ni X.B."/>
            <person name="Tian J.H."/>
            <person name="Sheng Y."/>
            <person name="Liu T."/>
            <person name="Pan Y.S."/>
            <person name="Xia L.Y."/>
            <person name="Li J."/>
            <person name="Zhao F."/>
            <person name="Cao W.C."/>
        </authorList>
    </citation>
    <scope>NUCLEOTIDE SEQUENCE [LARGE SCALE GENOMIC DNA]</scope>
    <source>
        <strain evidence="2">HaeL-2018</strain>
    </source>
</reference>
<evidence type="ECO:0000313" key="3">
    <source>
        <dbReference type="Proteomes" id="UP000821853"/>
    </source>
</evidence>
<evidence type="ECO:0000313" key="2">
    <source>
        <dbReference type="EMBL" id="KAH9384552.1"/>
    </source>
</evidence>
<comment type="caution">
    <text evidence="2">The sequence shown here is derived from an EMBL/GenBank/DDBJ whole genome shotgun (WGS) entry which is preliminary data.</text>
</comment>
<proteinExistence type="predicted"/>